<evidence type="ECO:0000256" key="4">
    <source>
        <dbReference type="ARBA" id="ARBA00023002"/>
    </source>
</evidence>
<dbReference type="GO" id="GO:0050660">
    <property type="term" value="F:flavin adenine dinucleotide binding"/>
    <property type="evidence" value="ECO:0007669"/>
    <property type="project" value="InterPro"/>
</dbReference>
<dbReference type="Pfam" id="PF00743">
    <property type="entry name" value="FMO-like"/>
    <property type="match status" value="1"/>
</dbReference>
<comment type="caution">
    <text evidence="7">The sequence shown here is derived from an EMBL/GenBank/DDBJ whole genome shotgun (WGS) entry which is preliminary data.</text>
</comment>
<name>A0A835CYR9_TETSI</name>
<keyword evidence="4 6" id="KW-0560">Oxidoreductase</keyword>
<dbReference type="PANTHER" id="PTHR43539:SF9">
    <property type="entry name" value="INDOLE-3-PYRUVATE MONOOXYGENASE YUCCA11-RELATED"/>
    <property type="match status" value="1"/>
</dbReference>
<evidence type="ECO:0000256" key="2">
    <source>
        <dbReference type="ARBA" id="ARBA00022630"/>
    </source>
</evidence>
<comment type="cofactor">
    <cofactor evidence="6">
        <name>FAD</name>
        <dbReference type="ChEBI" id="CHEBI:57692"/>
    </cofactor>
</comment>
<proteinExistence type="inferred from homology"/>
<dbReference type="InterPro" id="IPR020946">
    <property type="entry name" value="Flavin_mOase-like"/>
</dbReference>
<dbReference type="AlphaFoldDB" id="A0A835CYR9"/>
<keyword evidence="3 6" id="KW-0274">FAD</keyword>
<dbReference type="EMBL" id="JABCRI010000024">
    <property type="protein sequence ID" value="KAF8377095.1"/>
    <property type="molecule type" value="Genomic_DNA"/>
</dbReference>
<dbReference type="InterPro" id="IPR050982">
    <property type="entry name" value="Auxin_biosynth/cation_transpt"/>
</dbReference>
<dbReference type="Proteomes" id="UP000655225">
    <property type="component" value="Unassembled WGS sequence"/>
</dbReference>
<evidence type="ECO:0000313" key="8">
    <source>
        <dbReference type="Proteomes" id="UP000655225"/>
    </source>
</evidence>
<dbReference type="Gene3D" id="3.50.50.60">
    <property type="entry name" value="FAD/NAD(P)-binding domain"/>
    <property type="match status" value="1"/>
</dbReference>
<evidence type="ECO:0000313" key="7">
    <source>
        <dbReference type="EMBL" id="KAF8377095.1"/>
    </source>
</evidence>
<dbReference type="GO" id="GO:0050661">
    <property type="term" value="F:NADP binding"/>
    <property type="evidence" value="ECO:0007669"/>
    <property type="project" value="InterPro"/>
</dbReference>
<dbReference type="PRINTS" id="PR00469">
    <property type="entry name" value="PNDRDTASEII"/>
</dbReference>
<gene>
    <name evidence="7" type="ORF">HHK36_030468</name>
</gene>
<evidence type="ECO:0000256" key="5">
    <source>
        <dbReference type="ARBA" id="ARBA00047707"/>
    </source>
</evidence>
<comment type="similarity">
    <text evidence="1 6">Belongs to the FMO family.</text>
</comment>
<dbReference type="PIRSF" id="PIRSF000332">
    <property type="entry name" value="FMO"/>
    <property type="match status" value="1"/>
</dbReference>
<evidence type="ECO:0000256" key="3">
    <source>
        <dbReference type="ARBA" id="ARBA00022827"/>
    </source>
</evidence>
<comment type="catalytic activity">
    <reaction evidence="5">
        <text>indole-3-pyruvate + NADPH + O2 + H(+) = (indol-3-yl)acetate + CO2 + NADP(+) + H2O</text>
        <dbReference type="Rhea" id="RHEA:34331"/>
        <dbReference type="ChEBI" id="CHEBI:15377"/>
        <dbReference type="ChEBI" id="CHEBI:15378"/>
        <dbReference type="ChEBI" id="CHEBI:15379"/>
        <dbReference type="ChEBI" id="CHEBI:16526"/>
        <dbReference type="ChEBI" id="CHEBI:17640"/>
        <dbReference type="ChEBI" id="CHEBI:30854"/>
        <dbReference type="ChEBI" id="CHEBI:57783"/>
        <dbReference type="ChEBI" id="CHEBI:58349"/>
        <dbReference type="EC" id="1.14.13.168"/>
    </reaction>
</comment>
<keyword evidence="6" id="KW-0503">Monooxygenase</keyword>
<dbReference type="InterPro" id="IPR036188">
    <property type="entry name" value="FAD/NAD-bd_sf"/>
</dbReference>
<keyword evidence="2 6" id="KW-0285">Flavoprotein</keyword>
<accession>A0A835CYR9</accession>
<organism evidence="7 8">
    <name type="scientific">Tetracentron sinense</name>
    <name type="common">Spur-leaf</name>
    <dbReference type="NCBI Taxonomy" id="13715"/>
    <lineage>
        <taxon>Eukaryota</taxon>
        <taxon>Viridiplantae</taxon>
        <taxon>Streptophyta</taxon>
        <taxon>Embryophyta</taxon>
        <taxon>Tracheophyta</taxon>
        <taxon>Spermatophyta</taxon>
        <taxon>Magnoliopsida</taxon>
        <taxon>Trochodendrales</taxon>
        <taxon>Trochodendraceae</taxon>
        <taxon>Tetracentron</taxon>
    </lineage>
</organism>
<sequence length="378" mass="41558">MEEVVVIVGAGPSGIATSACLNLFSIPNVVLEREDCCASIWKKKSYDRLKLHLAKQFCQLPHMPYSSDAPRFMSKEGFIEYLDAYVSHFRINPRYCRTVESASYDGVVGKWRVEAKNTVSNEVEVYIGKFLVVATGENSEGIVPGLDSFGGEVMHSSHYKNGARYSGKNVLVVGCGNSGMEIAYDLANFGARTSIVARSPVHVLTKELVFIGMLLLKFLPCNLVDTMILMLSKLKYGNLSKYGLQRPMKGPFYIKAKTGRSAVIDVGTMEKIETGEIQVLPSISSIKGSDVGFANGKMQQFDAIIFATGYKSTVQNWLTDGDDLFNEDGMPKLNYPDHWKGKNGLYCAGFARKGLFGISAEAQNIANDISKILSRAEN</sequence>
<dbReference type="GO" id="GO:0103075">
    <property type="term" value="F:indole-3-pyruvate monooxygenase activity"/>
    <property type="evidence" value="ECO:0007669"/>
    <property type="project" value="UniProtKB-EC"/>
</dbReference>
<keyword evidence="8" id="KW-1185">Reference proteome</keyword>
<evidence type="ECO:0000256" key="1">
    <source>
        <dbReference type="ARBA" id="ARBA00009183"/>
    </source>
</evidence>
<protein>
    <recommendedName>
        <fullName evidence="6">Flavin-containing monooxygenase</fullName>
        <ecNumber evidence="6">1.-.-.-</ecNumber>
    </recommendedName>
</protein>
<dbReference type="InterPro" id="IPR000960">
    <property type="entry name" value="Flavin_mOase"/>
</dbReference>
<dbReference type="PANTHER" id="PTHR43539">
    <property type="entry name" value="FLAVIN-BINDING MONOOXYGENASE-LIKE PROTEIN (AFU_ORTHOLOGUE AFUA_4G09220)"/>
    <property type="match status" value="1"/>
</dbReference>
<dbReference type="OMA" id="GMECIKD"/>
<dbReference type="OrthoDB" id="66881at2759"/>
<evidence type="ECO:0000256" key="6">
    <source>
        <dbReference type="RuleBase" id="RU361177"/>
    </source>
</evidence>
<dbReference type="PRINTS" id="PR00368">
    <property type="entry name" value="FADPNR"/>
</dbReference>
<dbReference type="GO" id="GO:0004499">
    <property type="term" value="F:N,N-dimethylaniline monooxygenase activity"/>
    <property type="evidence" value="ECO:0007669"/>
    <property type="project" value="InterPro"/>
</dbReference>
<reference evidence="7 8" key="1">
    <citation type="submission" date="2020-04" db="EMBL/GenBank/DDBJ databases">
        <title>Plant Genome Project.</title>
        <authorList>
            <person name="Zhang R.-G."/>
        </authorList>
    </citation>
    <scope>NUCLEOTIDE SEQUENCE [LARGE SCALE GENOMIC DNA]</scope>
    <source>
        <strain evidence="7">YNK0</strain>
        <tissue evidence="7">Leaf</tissue>
    </source>
</reference>
<dbReference type="SUPFAM" id="SSF51905">
    <property type="entry name" value="FAD/NAD(P)-binding domain"/>
    <property type="match status" value="2"/>
</dbReference>
<dbReference type="EC" id="1.-.-.-" evidence="6"/>